<dbReference type="RefSeq" id="WP_078396354.1">
    <property type="nucleotide sequence ID" value="NZ_CP016374.1"/>
</dbReference>
<proteinExistence type="predicted"/>
<sequence>MLNSEAEFLRIRGYLTKWVTSVTLANASGYFDINRVSEGFALVLLNLIFDAELVDLNSEKNNYPGVDLGDSQKAMFAFQITSQVDNKKILDSLNIFCTKSYIDSFPKGIKFLIINKKKRINRRIKAFEKYQHIFDPEKDIFYPEDLMNLIYQLYYQDETRFYKVMEFLKREFESKDDKRKTIVALDSPQVKVSFYKRLLKGTYQSSTNVFVSFKCKLNAKEVLTSELKDVVEKNDGLIILGPSGCGKSYLARKIAIDFLDFGIPVILEAKYYETDLNALFEKEISVLGFSSGSDFFEAVTNLKLPILFIVDGFNECDQIKKVKLILELENVKITRGIKILLTSQKYDMLFSSLKLLELNVDYPSIETKKAIAYLNSGKPVNSKLEPIIHLVSTSLEAKMIGEIAMESIEKVSRFTLFEIFIREKFGIEMKDGFFLLAKIAQILSDNITFSAPERAIEEILREHRISQSAYDMCFENKILERRLNIVSFTHEMFLNFFIAESIVRFSNDSKFLTQFWLPKNSDKRLLLIGAINDIKMLDIIMNDICDVFLLNTLMNGEGGEYCKKWIEDKLFVVIKKIEAENEKIELELVSDELSPVSIVESTLMEWTAQEIAFLRLISHRLVHGQFLTEFFNLIEKLDDRQKIIVERLKEEGRQKKVNVKSETFSTIYCRAFYKEAGITKIVSSLHSGDAIFRNQICFEDNVVQQLLSKNRLSVGQFYFLLQLFRWDKKLKFLYPFVIDVLNHRWTGVPWHLLLEIINKVAYFHETEQQRQEMISALNAIHSQTTNPWLSTEIFEALDAIGGLDEAVDEYIPYVNEELEKLLLDTKSNDNWKKANVIYNCQFDHLYSAAYQSVINNLDTDRKKSFIEMAFLGIDSVFFGTTLLLDAAKQLKEKVCPLILKWIDVPNLRPYPGEALKMFLVSHLILAKYNFPLENRTMASDDLSTKSLLAAAELYYWANRSNLDASEIRKFSTSAEAVLFDPQNVYTIDTIYKFKDHLHQSSLSTIYDNINLKYIEDVWRQEVLKTCGGALQDLDWQKCIGELSFGSDANILAIHLLEAIGGTMDIDVLRTISEHPEYGESAVRALKKILQSQSERE</sequence>
<name>A0AAU8UVI1_9FLAO</name>
<dbReference type="InterPro" id="IPR047740">
    <property type="entry name" value="SMEK_dom"/>
</dbReference>
<dbReference type="Proteomes" id="UP000190848">
    <property type="component" value="Chromosome"/>
</dbReference>
<organism evidence="2 3">
    <name type="scientific">Elizabethkingia anophelis</name>
    <dbReference type="NCBI Taxonomy" id="1117645"/>
    <lineage>
        <taxon>Bacteria</taxon>
        <taxon>Pseudomonadati</taxon>
        <taxon>Bacteroidota</taxon>
        <taxon>Flavobacteriia</taxon>
        <taxon>Flavobacteriales</taxon>
        <taxon>Weeksellaceae</taxon>
        <taxon>Elizabethkingia</taxon>
    </lineage>
</organism>
<dbReference type="AlphaFoldDB" id="A0AAU8UVI1"/>
<dbReference type="Gene3D" id="3.40.50.300">
    <property type="entry name" value="P-loop containing nucleotide triphosphate hydrolases"/>
    <property type="match status" value="1"/>
</dbReference>
<dbReference type="EMBL" id="CP016374">
    <property type="protein sequence ID" value="AQX02338.1"/>
    <property type="molecule type" value="Genomic_DNA"/>
</dbReference>
<evidence type="ECO:0000259" key="1">
    <source>
        <dbReference type="Pfam" id="PF21941"/>
    </source>
</evidence>
<reference evidence="2 3" key="1">
    <citation type="submission" date="2016-07" db="EMBL/GenBank/DDBJ databases">
        <title>Revisiting the taxonomy of the Elizabethkingia Genus using Whole-Genome Sequencing, Optical Mapping, and MALDI-TOF, along with proposal of three novel Elizabethkingia species: Elizabethkingia bruuniana sp. nov., Elizabethkingia ursingii sp. nov., and Elizabethkingia occulta sp. nov.</title>
        <authorList>
            <person name="Nicholson A.C."/>
        </authorList>
    </citation>
    <scope>NUCLEOTIDE SEQUENCE [LARGE SCALE GENOMIC DNA]</scope>
    <source>
        <strain evidence="2 3">F3201</strain>
    </source>
</reference>
<evidence type="ECO:0000313" key="3">
    <source>
        <dbReference type="Proteomes" id="UP000190848"/>
    </source>
</evidence>
<accession>A0AAU8UVI1</accession>
<protein>
    <recommendedName>
        <fullName evidence="1">SMEK domain-containing protein</fullName>
    </recommendedName>
</protein>
<dbReference type="SUPFAM" id="SSF52540">
    <property type="entry name" value="P-loop containing nucleoside triphosphate hydrolases"/>
    <property type="match status" value="2"/>
</dbReference>
<dbReference type="NCBIfam" id="NF033859">
    <property type="entry name" value="SMEK_N"/>
    <property type="match status" value="1"/>
</dbReference>
<evidence type="ECO:0000313" key="2">
    <source>
        <dbReference type="EMBL" id="AQX02338.1"/>
    </source>
</evidence>
<dbReference type="CDD" id="cd00009">
    <property type="entry name" value="AAA"/>
    <property type="match status" value="1"/>
</dbReference>
<dbReference type="InterPro" id="IPR027417">
    <property type="entry name" value="P-loop_NTPase"/>
</dbReference>
<dbReference type="Pfam" id="PF21941">
    <property type="entry name" value="SMEK_N"/>
    <property type="match status" value="1"/>
</dbReference>
<feature type="domain" description="SMEK" evidence="1">
    <location>
        <begin position="10"/>
        <end position="150"/>
    </location>
</feature>
<gene>
    <name evidence="2" type="ORF">BBD32_13150</name>
</gene>